<dbReference type="HOGENOM" id="CLU_3094051_0_0_2"/>
<name>U1MQ76_9EURY</name>
<reference evidence="2 3" key="1">
    <citation type="journal article" date="2013" name="PLoS ONE">
        <title>Assembly-driven community genomics of a hypersaline microbial ecosystem.</title>
        <authorList>
            <person name="Podell S."/>
            <person name="Ugalde J.A."/>
            <person name="Narasingarao P."/>
            <person name="Banfield J.F."/>
            <person name="Heidelberg K.B."/>
            <person name="Allen E.E."/>
        </authorList>
    </citation>
    <scope>NUCLEOTIDE SEQUENCE [LARGE SCALE GENOMIC DNA]</scope>
    <source>
        <strain evidence="3">J07HQW1</strain>
    </source>
</reference>
<gene>
    <name evidence="2" type="ORF">J07HQW1_02209</name>
</gene>
<protein>
    <submittedName>
        <fullName evidence="2">Uncharacterized protein</fullName>
    </submittedName>
</protein>
<accession>U1MQ76</accession>
<dbReference type="Proteomes" id="UP000030649">
    <property type="component" value="Unassembled WGS sequence"/>
</dbReference>
<proteinExistence type="predicted"/>
<sequence>MWNCKKGSALIDPRACLLAHWQTGSVTGVDEAHKNPELQAGSSSGIGAVER</sequence>
<dbReference type="AlphaFoldDB" id="U1MQ76"/>
<evidence type="ECO:0000313" key="3">
    <source>
        <dbReference type="Proteomes" id="UP000030649"/>
    </source>
</evidence>
<evidence type="ECO:0000313" key="2">
    <source>
        <dbReference type="EMBL" id="ERG92174.1"/>
    </source>
</evidence>
<dbReference type="EMBL" id="KE356560">
    <property type="protein sequence ID" value="ERG92174.1"/>
    <property type="molecule type" value="Genomic_DNA"/>
</dbReference>
<evidence type="ECO:0000256" key="1">
    <source>
        <dbReference type="SAM" id="MobiDB-lite"/>
    </source>
</evidence>
<feature type="region of interest" description="Disordered" evidence="1">
    <location>
        <begin position="28"/>
        <end position="51"/>
    </location>
</feature>
<organism evidence="2 3">
    <name type="scientific">Haloquadratum walsbyi J07HQW1</name>
    <dbReference type="NCBI Taxonomy" id="1238424"/>
    <lineage>
        <taxon>Archaea</taxon>
        <taxon>Methanobacteriati</taxon>
        <taxon>Methanobacteriota</taxon>
        <taxon>Stenosarchaea group</taxon>
        <taxon>Halobacteria</taxon>
        <taxon>Halobacteriales</taxon>
        <taxon>Haloferacaceae</taxon>
        <taxon>Haloquadratum</taxon>
    </lineage>
</organism>